<dbReference type="Gene3D" id="3.20.20.140">
    <property type="entry name" value="Metal-dependent hydrolases"/>
    <property type="match status" value="1"/>
</dbReference>
<keyword evidence="1 2" id="KW-0456">Lyase</keyword>
<feature type="non-terminal residue" evidence="3">
    <location>
        <position position="224"/>
    </location>
</feature>
<dbReference type="PANTHER" id="PTHR21240:SF28">
    <property type="entry name" value="ISO-OROTATE DECARBOXYLASE (EUROFUNG)"/>
    <property type="match status" value="1"/>
</dbReference>
<gene>
    <name evidence="3" type="ORF">RCOM_1888690</name>
</gene>
<dbReference type="InterPro" id="IPR032465">
    <property type="entry name" value="ACMSD"/>
</dbReference>
<evidence type="ECO:0000313" key="3">
    <source>
        <dbReference type="EMBL" id="EEF24879.1"/>
    </source>
</evidence>
<dbReference type="InterPro" id="IPR032466">
    <property type="entry name" value="Metal_Hydrolase"/>
</dbReference>
<proteinExistence type="inferred from homology"/>
<keyword evidence="4" id="KW-1185">Reference proteome</keyword>
<name>B9TGY6_RICCO</name>
<accession>B9TGY6</accession>
<dbReference type="PANTHER" id="PTHR21240">
    <property type="entry name" value="2-AMINO-3-CARBOXYLMUCONATE-6-SEMIALDEHYDE DECARBOXYLASE"/>
    <property type="match status" value="1"/>
</dbReference>
<comment type="similarity">
    <text evidence="2">Belongs to the metallo-dependent hydrolases superfamily.</text>
</comment>
<dbReference type="GO" id="GO:0016831">
    <property type="term" value="F:carboxy-lyase activity"/>
    <property type="evidence" value="ECO:0007669"/>
    <property type="project" value="UniProtKB-KW"/>
</dbReference>
<dbReference type="EMBL" id="EQ981065">
    <property type="protein sequence ID" value="EEF24879.1"/>
    <property type="molecule type" value="Genomic_DNA"/>
</dbReference>
<evidence type="ECO:0000256" key="1">
    <source>
        <dbReference type="ARBA" id="ARBA00023239"/>
    </source>
</evidence>
<dbReference type="SUPFAM" id="SSF51556">
    <property type="entry name" value="Metallo-dependent hydrolases"/>
    <property type="match status" value="1"/>
</dbReference>
<dbReference type="AlphaFoldDB" id="B9TGY6"/>
<evidence type="ECO:0000313" key="4">
    <source>
        <dbReference type="Proteomes" id="UP000008311"/>
    </source>
</evidence>
<dbReference type="STRING" id="3988.B9TGY6"/>
<evidence type="ECO:0000256" key="2">
    <source>
        <dbReference type="RuleBase" id="RU366045"/>
    </source>
</evidence>
<dbReference type="InParanoid" id="B9TGY6"/>
<organism evidence="3 4">
    <name type="scientific">Ricinus communis</name>
    <name type="common">Castor bean</name>
    <dbReference type="NCBI Taxonomy" id="3988"/>
    <lineage>
        <taxon>Eukaryota</taxon>
        <taxon>Viridiplantae</taxon>
        <taxon>Streptophyta</taxon>
        <taxon>Embryophyta</taxon>
        <taxon>Tracheophyta</taxon>
        <taxon>Spermatophyta</taxon>
        <taxon>Magnoliopsida</taxon>
        <taxon>eudicotyledons</taxon>
        <taxon>Gunneridae</taxon>
        <taxon>Pentapetalae</taxon>
        <taxon>rosids</taxon>
        <taxon>fabids</taxon>
        <taxon>Malpighiales</taxon>
        <taxon>Euphorbiaceae</taxon>
        <taxon>Acalyphoideae</taxon>
        <taxon>Acalypheae</taxon>
        <taxon>Ricinus</taxon>
    </lineage>
</organism>
<keyword evidence="2" id="KW-0210">Decarboxylase</keyword>
<dbReference type="Proteomes" id="UP000008311">
    <property type="component" value="Unassembled WGS sequence"/>
</dbReference>
<reference evidence="4" key="1">
    <citation type="journal article" date="2010" name="Nat. Biotechnol.">
        <title>Draft genome sequence of the oilseed species Ricinus communis.</title>
        <authorList>
            <person name="Chan A.P."/>
            <person name="Crabtree J."/>
            <person name="Zhao Q."/>
            <person name="Lorenzi H."/>
            <person name="Orvis J."/>
            <person name="Puiu D."/>
            <person name="Melake-Berhan A."/>
            <person name="Jones K.M."/>
            <person name="Redman J."/>
            <person name="Chen G."/>
            <person name="Cahoon E.B."/>
            <person name="Gedil M."/>
            <person name="Stanke M."/>
            <person name="Haas B.J."/>
            <person name="Wortman J.R."/>
            <person name="Fraser-Liggett C.M."/>
            <person name="Ravel J."/>
            <person name="Rabinowicz P.D."/>
        </authorList>
    </citation>
    <scope>NUCLEOTIDE SEQUENCE [LARGE SCALE GENOMIC DNA]</scope>
    <source>
        <strain evidence="4">cv. Hale</strain>
    </source>
</reference>
<protein>
    <submittedName>
        <fullName evidence="3">Uncharacterized protein</fullName>
    </submittedName>
</protein>
<sequence length="224" mass="25065">MGSYQGPIFDGDTHFYETDDAWSRYLPEAYRKQWLAHPRIDAAGNRALYVGDSKVDISEGFLAADGRVPPPGKLHEWLRAQKDGKDNVDMRVPPTPDMFGREARLAKMDEFGVEAAILFIGEMVAAISYYDDPSAASVAFHAYNRWMLDDWGFNHKDRLFSTPLLHLADGVDAACTEAEWLVKNGARVVIMPTGPAVHGKPAAHPDYDRFWAILNEAGVRVTFH</sequence>